<evidence type="ECO:0000313" key="9">
    <source>
        <dbReference type="EMBL" id="RGU89656.1"/>
    </source>
</evidence>
<dbReference type="EMBL" id="QRYQ01000025">
    <property type="protein sequence ID" value="RGU89656.1"/>
    <property type="molecule type" value="Genomic_DNA"/>
</dbReference>
<evidence type="ECO:0000313" key="10">
    <source>
        <dbReference type="Proteomes" id="UP000265489"/>
    </source>
</evidence>
<dbReference type="GO" id="GO:0003697">
    <property type="term" value="F:single-stranded DNA binding"/>
    <property type="evidence" value="ECO:0007669"/>
    <property type="project" value="InterPro"/>
</dbReference>
<dbReference type="GO" id="GO:0008233">
    <property type="term" value="F:peptidase activity"/>
    <property type="evidence" value="ECO:0007669"/>
    <property type="project" value="UniProtKB-KW"/>
</dbReference>
<evidence type="ECO:0000256" key="5">
    <source>
        <dbReference type="ARBA" id="ARBA00023124"/>
    </source>
</evidence>
<keyword evidence="3" id="KW-0227">DNA damage</keyword>
<evidence type="ECO:0000256" key="1">
    <source>
        <dbReference type="ARBA" id="ARBA00008136"/>
    </source>
</evidence>
<keyword evidence="2 8" id="KW-0645">Protease</keyword>
<proteinExistence type="inferred from homology"/>
<evidence type="ECO:0000256" key="4">
    <source>
        <dbReference type="ARBA" id="ARBA00022801"/>
    </source>
</evidence>
<dbReference type="PANTHER" id="PTHR13604">
    <property type="entry name" value="DC12-RELATED"/>
    <property type="match status" value="1"/>
</dbReference>
<gene>
    <name evidence="9" type="ORF">DWW32_10690</name>
</gene>
<dbReference type="GeneID" id="66580152"/>
<organism evidence="9 10">
    <name type="scientific">Holdemanella biformis</name>
    <dbReference type="NCBI Taxonomy" id="1735"/>
    <lineage>
        <taxon>Bacteria</taxon>
        <taxon>Bacillati</taxon>
        <taxon>Bacillota</taxon>
        <taxon>Erysipelotrichia</taxon>
        <taxon>Erysipelotrichales</taxon>
        <taxon>Erysipelotrichaceae</taxon>
        <taxon>Holdemanella</taxon>
    </lineage>
</organism>
<evidence type="ECO:0000256" key="3">
    <source>
        <dbReference type="ARBA" id="ARBA00022763"/>
    </source>
</evidence>
<keyword evidence="6" id="KW-0238">DNA-binding</keyword>
<dbReference type="Gene3D" id="3.90.1680.10">
    <property type="entry name" value="SOS response associated peptidase-like"/>
    <property type="match status" value="1"/>
</dbReference>
<dbReference type="InterPro" id="IPR036590">
    <property type="entry name" value="SRAP-like"/>
</dbReference>
<name>A0A395W7W1_9FIRM</name>
<evidence type="ECO:0000256" key="2">
    <source>
        <dbReference type="ARBA" id="ARBA00022670"/>
    </source>
</evidence>
<keyword evidence="4 8" id="KW-0378">Hydrolase</keyword>
<evidence type="ECO:0000256" key="6">
    <source>
        <dbReference type="ARBA" id="ARBA00023125"/>
    </source>
</evidence>
<keyword evidence="7" id="KW-0456">Lyase</keyword>
<dbReference type="Proteomes" id="UP000265489">
    <property type="component" value="Unassembled WGS sequence"/>
</dbReference>
<protein>
    <recommendedName>
        <fullName evidence="8">Abasic site processing protein</fullName>
        <ecNumber evidence="8">3.4.-.-</ecNumber>
    </recommendedName>
</protein>
<dbReference type="AlphaFoldDB" id="A0A395W7W1"/>
<dbReference type="SUPFAM" id="SSF143081">
    <property type="entry name" value="BB1717-like"/>
    <property type="match status" value="1"/>
</dbReference>
<dbReference type="RefSeq" id="WP_118325753.1">
    <property type="nucleotide sequence ID" value="NZ_CATXNH010000027.1"/>
</dbReference>
<evidence type="ECO:0000256" key="8">
    <source>
        <dbReference type="RuleBase" id="RU364100"/>
    </source>
</evidence>
<reference evidence="9 10" key="1">
    <citation type="submission" date="2018-08" db="EMBL/GenBank/DDBJ databases">
        <title>A genome reference for cultivated species of the human gut microbiota.</title>
        <authorList>
            <person name="Zou Y."/>
            <person name="Xue W."/>
            <person name="Luo G."/>
        </authorList>
    </citation>
    <scope>NUCLEOTIDE SEQUENCE [LARGE SCALE GENOMIC DNA]</scope>
    <source>
        <strain evidence="9 10">AF15-20</strain>
    </source>
</reference>
<dbReference type="InterPro" id="IPR003738">
    <property type="entry name" value="SRAP"/>
</dbReference>
<dbReference type="GO" id="GO:0106300">
    <property type="term" value="P:protein-DNA covalent cross-linking repair"/>
    <property type="evidence" value="ECO:0007669"/>
    <property type="project" value="InterPro"/>
</dbReference>
<keyword evidence="5" id="KW-0190">Covalent protein-DNA linkage</keyword>
<evidence type="ECO:0000256" key="7">
    <source>
        <dbReference type="ARBA" id="ARBA00023239"/>
    </source>
</evidence>
<dbReference type="PANTHER" id="PTHR13604:SF0">
    <property type="entry name" value="ABASIC SITE PROCESSING PROTEIN HMCES"/>
    <property type="match status" value="1"/>
</dbReference>
<dbReference type="GO" id="GO:0016829">
    <property type="term" value="F:lyase activity"/>
    <property type="evidence" value="ECO:0007669"/>
    <property type="project" value="UniProtKB-KW"/>
</dbReference>
<dbReference type="Pfam" id="PF02586">
    <property type="entry name" value="SRAP"/>
    <property type="match status" value="1"/>
</dbReference>
<comment type="caution">
    <text evidence="9">The sequence shown here is derived from an EMBL/GenBank/DDBJ whole genome shotgun (WGS) entry which is preliminary data.</text>
</comment>
<dbReference type="EC" id="3.4.-.-" evidence="8"/>
<comment type="similarity">
    <text evidence="1 8">Belongs to the SOS response-associated peptidase family.</text>
</comment>
<dbReference type="GO" id="GO:0006508">
    <property type="term" value="P:proteolysis"/>
    <property type="evidence" value="ECO:0007669"/>
    <property type="project" value="UniProtKB-KW"/>
</dbReference>
<sequence length="163" mass="18843">MCTSFRYTPKVAKSFGLEEKDIHPSDKCLVLTRNQKKMVPFGYKTNNLILNARQETLLEKPLFKDSMHCIVPAGSFYEWDLGKNKVEFYCDHILYFAGILIDNHLVIVTTNANAHVKPVHSRMPVILEKEDIDPWLKDISRTQEILSKPGIALQRKQLQEPLF</sequence>
<accession>A0A395W7W1</accession>